<accession>A0A165C6T6</accession>
<dbReference type="Pfam" id="PF00400">
    <property type="entry name" value="WD40"/>
    <property type="match status" value="1"/>
</dbReference>
<gene>
    <name evidence="4" type="ORF">CALCODRAFT_444774</name>
</gene>
<dbReference type="Proteomes" id="UP000076842">
    <property type="component" value="Unassembled WGS sequence"/>
</dbReference>
<dbReference type="PANTHER" id="PTHR19848:SF8">
    <property type="entry name" value="F-BOX AND WD REPEAT DOMAIN CONTAINING 7"/>
    <property type="match status" value="1"/>
</dbReference>
<dbReference type="InterPro" id="IPR001680">
    <property type="entry name" value="WD40_rpt"/>
</dbReference>
<sequence>TVRVWDAVTGQPIGDPLVGHEDWVTSVAFSPEGSRIVSGSWDKTVRVWDLSACSDADSLSLSPDQFAALAHPYRALSQQEVSIKFDLTSGWIIGNDTDHILWVPPDKITRLYTGKCCLVMPVETLVTVDLSQFRHGLRWTECYRP</sequence>
<dbReference type="InterPro" id="IPR036322">
    <property type="entry name" value="WD40_repeat_dom_sf"/>
</dbReference>
<evidence type="ECO:0000256" key="3">
    <source>
        <dbReference type="PROSITE-ProRule" id="PRU00221"/>
    </source>
</evidence>
<dbReference type="SMART" id="SM00320">
    <property type="entry name" value="WD40"/>
    <property type="match status" value="1"/>
</dbReference>
<name>A0A165C6T6_9BASI</name>
<organism evidence="4 5">
    <name type="scientific">Calocera cornea HHB12733</name>
    <dbReference type="NCBI Taxonomy" id="1353952"/>
    <lineage>
        <taxon>Eukaryota</taxon>
        <taxon>Fungi</taxon>
        <taxon>Dikarya</taxon>
        <taxon>Basidiomycota</taxon>
        <taxon>Agaricomycotina</taxon>
        <taxon>Dacrymycetes</taxon>
        <taxon>Dacrymycetales</taxon>
        <taxon>Dacrymycetaceae</taxon>
        <taxon>Calocera</taxon>
    </lineage>
</organism>
<dbReference type="OrthoDB" id="6262491at2759"/>
<dbReference type="AlphaFoldDB" id="A0A165C6T6"/>
<feature type="non-terminal residue" evidence="4">
    <location>
        <position position="1"/>
    </location>
</feature>
<keyword evidence="5" id="KW-1185">Reference proteome</keyword>
<keyword evidence="1 3" id="KW-0853">WD repeat</keyword>
<evidence type="ECO:0000313" key="4">
    <source>
        <dbReference type="EMBL" id="KZT50330.1"/>
    </source>
</evidence>
<dbReference type="PROSITE" id="PS50294">
    <property type="entry name" value="WD_REPEATS_REGION"/>
    <property type="match status" value="1"/>
</dbReference>
<dbReference type="STRING" id="1353952.A0A165C6T6"/>
<dbReference type="PROSITE" id="PS50082">
    <property type="entry name" value="WD_REPEATS_2"/>
    <property type="match status" value="1"/>
</dbReference>
<feature type="repeat" description="WD" evidence="3">
    <location>
        <begin position="17"/>
        <end position="58"/>
    </location>
</feature>
<protein>
    <submittedName>
        <fullName evidence="4">Uncharacterized protein</fullName>
    </submittedName>
</protein>
<evidence type="ECO:0000256" key="1">
    <source>
        <dbReference type="ARBA" id="ARBA00022574"/>
    </source>
</evidence>
<reference evidence="4 5" key="1">
    <citation type="journal article" date="2016" name="Mol. Biol. Evol.">
        <title>Comparative Genomics of Early-Diverging Mushroom-Forming Fungi Provides Insights into the Origins of Lignocellulose Decay Capabilities.</title>
        <authorList>
            <person name="Nagy L.G."/>
            <person name="Riley R."/>
            <person name="Tritt A."/>
            <person name="Adam C."/>
            <person name="Daum C."/>
            <person name="Floudas D."/>
            <person name="Sun H."/>
            <person name="Yadav J.S."/>
            <person name="Pangilinan J."/>
            <person name="Larsson K.H."/>
            <person name="Matsuura K."/>
            <person name="Barry K."/>
            <person name="Labutti K."/>
            <person name="Kuo R."/>
            <person name="Ohm R.A."/>
            <person name="Bhattacharya S.S."/>
            <person name="Shirouzu T."/>
            <person name="Yoshinaga Y."/>
            <person name="Martin F.M."/>
            <person name="Grigoriev I.V."/>
            <person name="Hibbett D.S."/>
        </authorList>
    </citation>
    <scope>NUCLEOTIDE SEQUENCE [LARGE SCALE GENOMIC DNA]</scope>
    <source>
        <strain evidence="4 5">HHB12733</strain>
    </source>
</reference>
<dbReference type="PANTHER" id="PTHR19848">
    <property type="entry name" value="WD40 REPEAT PROTEIN"/>
    <property type="match status" value="1"/>
</dbReference>
<dbReference type="InterPro" id="IPR015943">
    <property type="entry name" value="WD40/YVTN_repeat-like_dom_sf"/>
</dbReference>
<dbReference type="PROSITE" id="PS00678">
    <property type="entry name" value="WD_REPEATS_1"/>
    <property type="match status" value="1"/>
</dbReference>
<dbReference type="SUPFAM" id="SSF50978">
    <property type="entry name" value="WD40 repeat-like"/>
    <property type="match status" value="1"/>
</dbReference>
<dbReference type="InterPro" id="IPR019775">
    <property type="entry name" value="WD40_repeat_CS"/>
</dbReference>
<dbReference type="Gene3D" id="2.130.10.10">
    <property type="entry name" value="YVTN repeat-like/Quinoprotein amine dehydrogenase"/>
    <property type="match status" value="1"/>
</dbReference>
<keyword evidence="2" id="KW-0677">Repeat</keyword>
<evidence type="ECO:0000256" key="2">
    <source>
        <dbReference type="ARBA" id="ARBA00022737"/>
    </source>
</evidence>
<dbReference type="InParanoid" id="A0A165C6T6"/>
<dbReference type="EMBL" id="KV424188">
    <property type="protein sequence ID" value="KZT50330.1"/>
    <property type="molecule type" value="Genomic_DNA"/>
</dbReference>
<proteinExistence type="predicted"/>
<evidence type="ECO:0000313" key="5">
    <source>
        <dbReference type="Proteomes" id="UP000076842"/>
    </source>
</evidence>